<dbReference type="GO" id="GO:0004140">
    <property type="term" value="F:dephospho-CoA kinase activity"/>
    <property type="evidence" value="ECO:0007669"/>
    <property type="project" value="InterPro"/>
</dbReference>
<dbReference type="PANTHER" id="PTHR10695:SF46">
    <property type="entry name" value="BIFUNCTIONAL COENZYME A SYNTHASE-RELATED"/>
    <property type="match status" value="1"/>
</dbReference>
<sequence>MFKLGITGGIGSGKSYVSRRLEERQVPVYDTDTEAKRLMLTDAVIREGLVALLGPEVYQDGALNKPLLARYLFSDAEHARRVNALVHPRVRQDFEAWAAAREGTCAVVALESAILYEAGFEDAVDAVLLVAAPLELRIQRAMQRDGASEVQVRARVQAQMDDAEKRRRARYVVVNDGVEPLEPQLDALLESIKSINSKV</sequence>
<dbReference type="InterPro" id="IPR027417">
    <property type="entry name" value="P-loop_NTPase"/>
</dbReference>
<dbReference type="InterPro" id="IPR001977">
    <property type="entry name" value="Depp_CoAkinase"/>
</dbReference>
<dbReference type="AlphaFoldDB" id="J9GM07"/>
<dbReference type="PROSITE" id="PS51219">
    <property type="entry name" value="DPCK"/>
    <property type="match status" value="1"/>
</dbReference>
<dbReference type="GO" id="GO:0005524">
    <property type="term" value="F:ATP binding"/>
    <property type="evidence" value="ECO:0007669"/>
    <property type="project" value="UniProtKB-KW"/>
</dbReference>
<comment type="caution">
    <text evidence="3">The sequence shown here is derived from an EMBL/GenBank/DDBJ whole genome shotgun (WGS) entry which is preliminary data.</text>
</comment>
<dbReference type="Pfam" id="PF01121">
    <property type="entry name" value="CoaE"/>
    <property type="match status" value="1"/>
</dbReference>
<dbReference type="Gene3D" id="3.40.50.300">
    <property type="entry name" value="P-loop containing nucleotide triphosphate hydrolases"/>
    <property type="match status" value="1"/>
</dbReference>
<evidence type="ECO:0000313" key="3">
    <source>
        <dbReference type="EMBL" id="EJX00830.1"/>
    </source>
</evidence>
<keyword evidence="3" id="KW-0418">Kinase</keyword>
<name>J9GM07_9ZZZZ</name>
<proteinExistence type="inferred from homology"/>
<organism evidence="3">
    <name type="scientific">gut metagenome</name>
    <dbReference type="NCBI Taxonomy" id="749906"/>
    <lineage>
        <taxon>unclassified sequences</taxon>
        <taxon>metagenomes</taxon>
        <taxon>organismal metagenomes</taxon>
    </lineage>
</organism>
<keyword evidence="3" id="KW-0808">Transferase</keyword>
<dbReference type="NCBIfam" id="TIGR00152">
    <property type="entry name" value="dephospho-CoA kinase"/>
    <property type="match status" value="1"/>
</dbReference>
<gene>
    <name evidence="3" type="ORF">EVA_11062</name>
</gene>
<dbReference type="GO" id="GO:0015937">
    <property type="term" value="P:coenzyme A biosynthetic process"/>
    <property type="evidence" value="ECO:0007669"/>
    <property type="project" value="InterPro"/>
</dbReference>
<dbReference type="PANTHER" id="PTHR10695">
    <property type="entry name" value="DEPHOSPHO-COA KINASE-RELATED"/>
    <property type="match status" value="1"/>
</dbReference>
<dbReference type="EC" id="2.7.-.-" evidence="3"/>
<dbReference type="EMBL" id="AMCI01003208">
    <property type="protein sequence ID" value="EJX00830.1"/>
    <property type="molecule type" value="Genomic_DNA"/>
</dbReference>
<dbReference type="HAMAP" id="MF_00376">
    <property type="entry name" value="Dephospho_CoA_kinase"/>
    <property type="match status" value="1"/>
</dbReference>
<dbReference type="SUPFAM" id="SSF52540">
    <property type="entry name" value="P-loop containing nucleoside triphosphate hydrolases"/>
    <property type="match status" value="1"/>
</dbReference>
<evidence type="ECO:0000256" key="1">
    <source>
        <dbReference type="ARBA" id="ARBA00022741"/>
    </source>
</evidence>
<keyword evidence="2" id="KW-0067">ATP-binding</keyword>
<accession>J9GM07</accession>
<evidence type="ECO:0000256" key="2">
    <source>
        <dbReference type="ARBA" id="ARBA00022840"/>
    </source>
</evidence>
<keyword evidence="1" id="KW-0547">Nucleotide-binding</keyword>
<protein>
    <submittedName>
        <fullName evidence="3">Dephospho-CoA kinase</fullName>
        <ecNumber evidence="3">2.7.-.-</ecNumber>
    </submittedName>
</protein>
<reference evidence="3" key="1">
    <citation type="journal article" date="2012" name="PLoS ONE">
        <title>Gene sets for utilization of primary and secondary nutrition supplies in the distal gut of endangered iberian lynx.</title>
        <authorList>
            <person name="Alcaide M."/>
            <person name="Messina E."/>
            <person name="Richter M."/>
            <person name="Bargiela R."/>
            <person name="Peplies J."/>
            <person name="Huws S.A."/>
            <person name="Newbold C.J."/>
            <person name="Golyshin P.N."/>
            <person name="Simon M.A."/>
            <person name="Lopez G."/>
            <person name="Yakimov M.M."/>
            <person name="Ferrer M."/>
        </authorList>
    </citation>
    <scope>NUCLEOTIDE SEQUENCE</scope>
</reference>
<dbReference type="CDD" id="cd02022">
    <property type="entry name" value="DPCK"/>
    <property type="match status" value="1"/>
</dbReference>